<feature type="chain" id="PRO_5029999951" description="GDT1 family protein" evidence="6">
    <location>
        <begin position="28"/>
        <end position="294"/>
    </location>
</feature>
<proteinExistence type="inferred from homology"/>
<dbReference type="GO" id="GO:0016020">
    <property type="term" value="C:membrane"/>
    <property type="evidence" value="ECO:0007669"/>
    <property type="project" value="UniProtKB-SubCell"/>
</dbReference>
<dbReference type="Pfam" id="PF01169">
    <property type="entry name" value="GDT1"/>
    <property type="match status" value="2"/>
</dbReference>
<dbReference type="PANTHER" id="PTHR12608:SF9">
    <property type="entry name" value="GDT1-LIKE PROTEIN 3"/>
    <property type="match status" value="1"/>
</dbReference>
<dbReference type="PANTHER" id="PTHR12608">
    <property type="entry name" value="TRANSMEMBRANE PROTEIN HTP-1 RELATED"/>
    <property type="match status" value="1"/>
</dbReference>
<feature type="transmembrane region" description="Helical" evidence="6">
    <location>
        <begin position="199"/>
        <end position="218"/>
    </location>
</feature>
<reference evidence="7" key="1">
    <citation type="submission" date="2014-05" db="EMBL/GenBank/DDBJ databases">
        <title>The transcriptome of the halophilic microalga Tetraselmis sp. GSL018 isolated from the Great Salt Lake, Utah.</title>
        <authorList>
            <person name="Jinkerson R.E."/>
            <person name="D'Adamo S."/>
            <person name="Posewitz M.C."/>
        </authorList>
    </citation>
    <scope>NUCLEOTIDE SEQUENCE</scope>
    <source>
        <strain evidence="7">GSL018</strain>
    </source>
</reference>
<accession>A0A061S2S8</accession>
<feature type="transmembrane region" description="Helical" evidence="6">
    <location>
        <begin position="151"/>
        <end position="169"/>
    </location>
</feature>
<dbReference type="GO" id="GO:0005794">
    <property type="term" value="C:Golgi apparatus"/>
    <property type="evidence" value="ECO:0007669"/>
    <property type="project" value="TreeGrafter"/>
</dbReference>
<comment type="similarity">
    <text evidence="2 6">Belongs to the GDT1 family.</text>
</comment>
<evidence type="ECO:0000256" key="6">
    <source>
        <dbReference type="RuleBase" id="RU365102"/>
    </source>
</evidence>
<protein>
    <recommendedName>
        <fullName evidence="6">GDT1 family protein</fullName>
    </recommendedName>
</protein>
<feature type="transmembrane region" description="Helical" evidence="6">
    <location>
        <begin position="117"/>
        <end position="139"/>
    </location>
</feature>
<feature type="transmembrane region" description="Helical" evidence="6">
    <location>
        <begin position="90"/>
        <end position="110"/>
    </location>
</feature>
<keyword evidence="5 6" id="KW-0472">Membrane</keyword>
<sequence>MAQSSTSFTRPAFSLILALCFVNFAVARVDPGSGGDVKSAEGRPGIVLDPQVGLTGVHKTVIDLRDRKDSPVDTAEKTDPSILTALTHSFAMILVTEVGDETFIIAALMAMRHPKSIVYAGAMTALTFMTVISTAMGYIVPHLISRKTTEYLATTLYIFFGSRLFYIAYRSSSEHVEEEMHEVEEKLGKTSSQTLYKRVLSRFLTPIFLESMILTFLAEWGDRSQIATISLAAHHNPYGVTVGAIVGHCICTGTAVVGGSVLAQKISQRAVAICGGTLFFLFAAHNFFWGHAGA</sequence>
<evidence type="ECO:0000256" key="5">
    <source>
        <dbReference type="ARBA" id="ARBA00023136"/>
    </source>
</evidence>
<gene>
    <name evidence="7" type="ORF">TSPGSL018_12621</name>
</gene>
<keyword evidence="4 6" id="KW-1133">Transmembrane helix</keyword>
<dbReference type="GO" id="GO:0015085">
    <property type="term" value="F:calcium ion transmembrane transporter activity"/>
    <property type="evidence" value="ECO:0007669"/>
    <property type="project" value="TreeGrafter"/>
</dbReference>
<name>A0A061S2S8_9CHLO</name>
<feature type="transmembrane region" description="Helical" evidence="6">
    <location>
        <begin position="238"/>
        <end position="263"/>
    </location>
</feature>
<organism evidence="7">
    <name type="scientific">Tetraselmis sp. GSL018</name>
    <dbReference type="NCBI Taxonomy" id="582737"/>
    <lineage>
        <taxon>Eukaryota</taxon>
        <taxon>Viridiplantae</taxon>
        <taxon>Chlorophyta</taxon>
        <taxon>core chlorophytes</taxon>
        <taxon>Chlorodendrophyceae</taxon>
        <taxon>Chlorodendrales</taxon>
        <taxon>Chlorodendraceae</taxon>
        <taxon>Tetraselmis</taxon>
    </lineage>
</organism>
<dbReference type="EMBL" id="GBEZ01005880">
    <property type="protein sequence ID" value="JAC79477.1"/>
    <property type="molecule type" value="Transcribed_RNA"/>
</dbReference>
<evidence type="ECO:0000256" key="3">
    <source>
        <dbReference type="ARBA" id="ARBA00022692"/>
    </source>
</evidence>
<evidence type="ECO:0000256" key="2">
    <source>
        <dbReference type="ARBA" id="ARBA00009190"/>
    </source>
</evidence>
<dbReference type="GO" id="GO:0005384">
    <property type="term" value="F:manganese ion transmembrane transporter activity"/>
    <property type="evidence" value="ECO:0007669"/>
    <property type="project" value="TreeGrafter"/>
</dbReference>
<feature type="signal peptide" evidence="6">
    <location>
        <begin position="1"/>
        <end position="27"/>
    </location>
</feature>
<dbReference type="AlphaFoldDB" id="A0A061S2S8"/>
<keyword evidence="6" id="KW-0732">Signal</keyword>
<evidence type="ECO:0000256" key="1">
    <source>
        <dbReference type="ARBA" id="ARBA00004141"/>
    </source>
</evidence>
<feature type="transmembrane region" description="Helical" evidence="6">
    <location>
        <begin position="270"/>
        <end position="289"/>
    </location>
</feature>
<evidence type="ECO:0000313" key="7">
    <source>
        <dbReference type="EMBL" id="JAC79477.1"/>
    </source>
</evidence>
<evidence type="ECO:0000256" key="4">
    <source>
        <dbReference type="ARBA" id="ARBA00022989"/>
    </source>
</evidence>
<dbReference type="GO" id="GO:0032472">
    <property type="term" value="P:Golgi calcium ion transport"/>
    <property type="evidence" value="ECO:0007669"/>
    <property type="project" value="TreeGrafter"/>
</dbReference>
<dbReference type="GO" id="GO:0032468">
    <property type="term" value="P:Golgi calcium ion homeostasis"/>
    <property type="evidence" value="ECO:0007669"/>
    <property type="project" value="TreeGrafter"/>
</dbReference>
<comment type="subcellular location">
    <subcellularLocation>
        <location evidence="1 6">Membrane</location>
        <topology evidence="1 6">Multi-pass membrane protein</topology>
    </subcellularLocation>
</comment>
<keyword evidence="3 6" id="KW-0812">Transmembrane</keyword>
<dbReference type="InterPro" id="IPR001727">
    <property type="entry name" value="GDT1-like"/>
</dbReference>